<reference evidence="1 2" key="1">
    <citation type="submission" date="2014-07" db="EMBL/GenBank/DDBJ databases">
        <title>Draft Genome Sequence of Gephyronic Acid Producer, Cystobacter violaceus Strain Cb vi76.</title>
        <authorList>
            <person name="Stevens D.C."/>
            <person name="Young J."/>
            <person name="Carmichael R."/>
            <person name="Tan J."/>
            <person name="Taylor R.E."/>
        </authorList>
    </citation>
    <scope>NUCLEOTIDE SEQUENCE [LARGE SCALE GENOMIC DNA]</scope>
    <source>
        <strain evidence="1 2">Cb vi76</strain>
    </source>
</reference>
<gene>
    <name evidence="1" type="ORF">Q664_29765</name>
</gene>
<dbReference type="Proteomes" id="UP000028547">
    <property type="component" value="Unassembled WGS sequence"/>
</dbReference>
<evidence type="ECO:0000313" key="2">
    <source>
        <dbReference type="Proteomes" id="UP000028547"/>
    </source>
</evidence>
<name>A0A084SNY0_9BACT</name>
<comment type="caution">
    <text evidence="1">The sequence shown here is derived from an EMBL/GenBank/DDBJ whole genome shotgun (WGS) entry which is preliminary data.</text>
</comment>
<organism evidence="1 2">
    <name type="scientific">Archangium violaceum Cb vi76</name>
    <dbReference type="NCBI Taxonomy" id="1406225"/>
    <lineage>
        <taxon>Bacteria</taxon>
        <taxon>Pseudomonadati</taxon>
        <taxon>Myxococcota</taxon>
        <taxon>Myxococcia</taxon>
        <taxon>Myxococcales</taxon>
        <taxon>Cystobacterineae</taxon>
        <taxon>Archangiaceae</taxon>
        <taxon>Archangium</taxon>
    </lineage>
</organism>
<proteinExistence type="predicted"/>
<accession>A0A084SNY0</accession>
<sequence>MVLLLLAALGTCQLGCVGGHISPSMFQFSPVVPYTGPDGGGWKVAQVLILLGRISPMFSATATCDIEVGVPEKYGDVWVTNEFAQVEAAKAADHAARRVLREHQPTALACIKFREHMQSILTDKVSGPIPGATVTKFRTSGINPMTFP</sequence>
<evidence type="ECO:0000313" key="1">
    <source>
        <dbReference type="EMBL" id="KFA90165.1"/>
    </source>
</evidence>
<protein>
    <submittedName>
        <fullName evidence="1">Uncharacterized protein</fullName>
    </submittedName>
</protein>
<dbReference type="AlphaFoldDB" id="A0A084SNY0"/>
<dbReference type="EMBL" id="JPMI01000220">
    <property type="protein sequence ID" value="KFA90165.1"/>
    <property type="molecule type" value="Genomic_DNA"/>
</dbReference>